<feature type="transmembrane region" description="Helical" evidence="1">
    <location>
        <begin position="48"/>
        <end position="70"/>
    </location>
</feature>
<name>A0A226EET3_FOLCA</name>
<sequence length="237" mass="26374">MQTSSEKLWTFVQLKKLKLEESKHQLIRQLSFDQIRTSIRTTVTWRRVAWMDALIHTVLGFVIVTAVAISVPEVINDVARLAVFWVIMFTHLILGFLSFVGLYRNSSITLKLIAAGLIILQLTVLGITSNCKAECAKASFLAAGGGAGGTSSTSMPPPVPQMSEEDCRHLSYLSSHIILPNFIHSFIFCAILIIFLYKKASVVRVRDDFSIRNSGGKLDPKQTYQFANITVIVEEVV</sequence>
<gene>
    <name evidence="2" type="ORF">Fcan01_09517</name>
</gene>
<evidence type="ECO:0000256" key="1">
    <source>
        <dbReference type="SAM" id="Phobius"/>
    </source>
</evidence>
<keyword evidence="1" id="KW-0472">Membrane</keyword>
<feature type="transmembrane region" description="Helical" evidence="1">
    <location>
        <begin position="178"/>
        <end position="197"/>
    </location>
</feature>
<keyword evidence="3" id="KW-1185">Reference proteome</keyword>
<feature type="transmembrane region" description="Helical" evidence="1">
    <location>
        <begin position="82"/>
        <end position="103"/>
    </location>
</feature>
<feature type="transmembrane region" description="Helical" evidence="1">
    <location>
        <begin position="110"/>
        <end position="128"/>
    </location>
</feature>
<keyword evidence="1" id="KW-0812">Transmembrane</keyword>
<keyword evidence="1" id="KW-1133">Transmembrane helix</keyword>
<accession>A0A226EET3</accession>
<dbReference type="EMBL" id="LNIX01000004">
    <property type="protein sequence ID" value="OXA55900.1"/>
    <property type="molecule type" value="Genomic_DNA"/>
</dbReference>
<dbReference type="AlphaFoldDB" id="A0A226EET3"/>
<organism evidence="2 3">
    <name type="scientific">Folsomia candida</name>
    <name type="common">Springtail</name>
    <dbReference type="NCBI Taxonomy" id="158441"/>
    <lineage>
        <taxon>Eukaryota</taxon>
        <taxon>Metazoa</taxon>
        <taxon>Ecdysozoa</taxon>
        <taxon>Arthropoda</taxon>
        <taxon>Hexapoda</taxon>
        <taxon>Collembola</taxon>
        <taxon>Entomobryomorpha</taxon>
        <taxon>Isotomoidea</taxon>
        <taxon>Isotomidae</taxon>
        <taxon>Proisotominae</taxon>
        <taxon>Folsomia</taxon>
    </lineage>
</organism>
<comment type="caution">
    <text evidence="2">The sequence shown here is derived from an EMBL/GenBank/DDBJ whole genome shotgun (WGS) entry which is preliminary data.</text>
</comment>
<evidence type="ECO:0000313" key="3">
    <source>
        <dbReference type="Proteomes" id="UP000198287"/>
    </source>
</evidence>
<reference evidence="2 3" key="1">
    <citation type="submission" date="2015-12" db="EMBL/GenBank/DDBJ databases">
        <title>The genome of Folsomia candida.</title>
        <authorList>
            <person name="Faddeeva A."/>
            <person name="Derks M.F."/>
            <person name="Anvar Y."/>
            <person name="Smit S."/>
            <person name="Van Straalen N."/>
            <person name="Roelofs D."/>
        </authorList>
    </citation>
    <scope>NUCLEOTIDE SEQUENCE [LARGE SCALE GENOMIC DNA]</scope>
    <source>
        <strain evidence="2 3">VU population</strain>
        <tissue evidence="2">Whole body</tissue>
    </source>
</reference>
<proteinExistence type="predicted"/>
<protein>
    <submittedName>
        <fullName evidence="2">Uncharacterized protein</fullName>
    </submittedName>
</protein>
<dbReference type="Proteomes" id="UP000198287">
    <property type="component" value="Unassembled WGS sequence"/>
</dbReference>
<evidence type="ECO:0000313" key="2">
    <source>
        <dbReference type="EMBL" id="OXA55900.1"/>
    </source>
</evidence>